<dbReference type="PANTHER" id="PTHR43519:SF1">
    <property type="entry name" value="ATP-DEPENDENT RNA HELICASE HRPB"/>
    <property type="match status" value="1"/>
</dbReference>
<dbReference type="PATRIC" id="fig|740709.3.peg.30"/>
<dbReference type="EMBL" id="AMRG01000001">
    <property type="protein sequence ID" value="EKE87460.1"/>
    <property type="molecule type" value="Genomic_DNA"/>
</dbReference>
<feature type="region of interest" description="Disordered" evidence="3">
    <location>
        <begin position="342"/>
        <end position="366"/>
    </location>
</feature>
<accession>K2LC77</accession>
<comment type="caution">
    <text evidence="5">The sequence shown here is derived from an EMBL/GenBank/DDBJ whole genome shotgun (WGS) entry which is preliminary data.</text>
</comment>
<proteinExistence type="predicted"/>
<dbReference type="Pfam" id="PF08482">
    <property type="entry name" value="HrpB_C"/>
    <property type="match status" value="1"/>
</dbReference>
<dbReference type="AlphaFoldDB" id="K2LC77"/>
<dbReference type="Proteomes" id="UP000014115">
    <property type="component" value="Unassembled WGS sequence"/>
</dbReference>
<dbReference type="GO" id="GO:0004386">
    <property type="term" value="F:helicase activity"/>
    <property type="evidence" value="ECO:0007669"/>
    <property type="project" value="UniProtKB-KW"/>
</dbReference>
<dbReference type="STRING" id="740709.A10D4_00150"/>
<keyword evidence="6" id="KW-1185">Reference proteome</keyword>
<keyword evidence="2 5" id="KW-0067">ATP-binding</keyword>
<evidence type="ECO:0000256" key="3">
    <source>
        <dbReference type="SAM" id="MobiDB-lite"/>
    </source>
</evidence>
<evidence type="ECO:0000313" key="5">
    <source>
        <dbReference type="EMBL" id="EKE87460.1"/>
    </source>
</evidence>
<organism evidence="5 6">
    <name type="scientific">Idiomarina xiamenensis 10-D-4</name>
    <dbReference type="NCBI Taxonomy" id="740709"/>
    <lineage>
        <taxon>Bacteria</taxon>
        <taxon>Pseudomonadati</taxon>
        <taxon>Pseudomonadota</taxon>
        <taxon>Gammaproteobacteria</taxon>
        <taxon>Alteromonadales</taxon>
        <taxon>Idiomarinaceae</taxon>
        <taxon>Idiomarina</taxon>
    </lineage>
</organism>
<sequence length="366" mass="41994">MPVDWLSLCAQHWQQRKNPGRWQQRWQFWRQQLQVSEPTAVNFSRSAEVLLWGFADRVAQRRSGDVSRYLLSYGSGASLGDDSLSSEWLLALQLTLHDGDSDSRIRLALPLTWRELAQHPAIAVEQYQQTRWQGPTQRLVNIDERRLGAIVLESRESSQQPSAQQRQQAFVDYLQAQGLARLNWCDASQQLLARLRLLAQHQPQALPFALTDDALLAELAVWAAPYWQALLNLQQLHQWRPYEALLARCDYALQQQLQQQCPSQWQAPSGRLVSIDYCQPQPVAAIKLQEAFGEPHSPTLVYGKVTLTLDLLSPAGRLLQRTQDLASFWQGAYQQVKKEMRGRYPKHPWPDDPSSAQATLKTKRQM</sequence>
<evidence type="ECO:0000256" key="1">
    <source>
        <dbReference type="ARBA" id="ARBA00022801"/>
    </source>
</evidence>
<gene>
    <name evidence="5" type="ORF">A10D4_00150</name>
</gene>
<dbReference type="RefSeq" id="WP_008486944.1">
    <property type="nucleotide sequence ID" value="NZ_AMRG01000001.1"/>
</dbReference>
<dbReference type="eggNOG" id="COG1643">
    <property type="taxonomic scope" value="Bacteria"/>
</dbReference>
<dbReference type="GO" id="GO:0016787">
    <property type="term" value="F:hydrolase activity"/>
    <property type="evidence" value="ECO:0007669"/>
    <property type="project" value="UniProtKB-KW"/>
</dbReference>
<reference evidence="5 6" key="1">
    <citation type="journal article" date="2012" name="J. Bacteriol.">
        <title>Genome Sequence of Idiomarina xiamenensis Type Strain 10-D-4.</title>
        <authorList>
            <person name="Lai Q."/>
            <person name="Wang L."/>
            <person name="Wang W."/>
            <person name="Shao Z."/>
        </authorList>
    </citation>
    <scope>NUCLEOTIDE SEQUENCE [LARGE SCALE GENOMIC DNA]</scope>
    <source>
        <strain evidence="5 6">10-D-4</strain>
    </source>
</reference>
<keyword evidence="1" id="KW-0378">Hydrolase</keyword>
<dbReference type="PANTHER" id="PTHR43519">
    <property type="entry name" value="ATP-DEPENDENT RNA HELICASE HRPB"/>
    <property type="match status" value="1"/>
</dbReference>
<keyword evidence="2 5" id="KW-0347">Helicase</keyword>
<evidence type="ECO:0000256" key="2">
    <source>
        <dbReference type="ARBA" id="ARBA00022806"/>
    </source>
</evidence>
<evidence type="ECO:0000313" key="6">
    <source>
        <dbReference type="Proteomes" id="UP000014115"/>
    </source>
</evidence>
<dbReference type="InterPro" id="IPR013689">
    <property type="entry name" value="RNA_helicase_ATP-dep_HrpB_C"/>
</dbReference>
<name>K2LC77_9GAMM</name>
<protein>
    <submittedName>
        <fullName evidence="5">Helicase, ATP-dependent</fullName>
    </submittedName>
</protein>
<keyword evidence="2 5" id="KW-0547">Nucleotide-binding</keyword>
<feature type="domain" description="ATP-dependent RNA helicase HrpB C-terminal" evidence="4">
    <location>
        <begin position="222"/>
        <end position="353"/>
    </location>
</feature>
<evidence type="ECO:0000259" key="4">
    <source>
        <dbReference type="Pfam" id="PF08482"/>
    </source>
</evidence>